<dbReference type="Pfam" id="PF02518">
    <property type="entry name" value="HATPase_c"/>
    <property type="match status" value="1"/>
</dbReference>
<dbReference type="SUPFAM" id="SSF55874">
    <property type="entry name" value="ATPase domain of HSP90 chaperone/DNA topoisomerase II/histidine kinase"/>
    <property type="match status" value="1"/>
</dbReference>
<sequence>MCQRPVRLLLFFASTLGGLLIAPVAKSQQVPANSPPASATLLSEPERLIEAQNSYRQALAEGDSSRVAEACYLLSKRYSNLGDFEAAQKWSIRCERILEPRGPSAELAKLYIQLAGIATATHRYRDAYGFVHRSLTMAKQIHSDHAQMSAYTMLSGLHSANFINDSTEKKNVTYLSFDSTFYYNRLAEKLARKLRDPKEVAIIQLNTGSLWMQRDVRRAIPYFQKAMAFYKARQVFYSVAIVHLCLARAYVRIRQFTNARHHLDQTQFLRQQHDLKTHDLLENLADVQATYAAATGDWKRAYQYLEEHQRLKNKALTMDREGAVSRLGVAYETEKKEAQLKAQNEALALRTQNLTTQKRLTLITGIFLGITGVMSVIFFRLYRKNKRISLQNAALVMEQSHRFRNNLQVVTSLLSLHANRVGDPVAQKAVQESRLRVESMSRLHQRLYVGPRLVEVDLAEFIQELVGEVLYNYGYSNLEPTYTLEPIWLHVDKAVPLGLILTELVSNACKYAFVGQDQPALTITCHQTEGRIHLRIADNGPGFVAKPTSESFGLTLIGIQVQQLKGINDFINQNGLTFLLSFKP</sequence>
<proteinExistence type="predicted"/>
<keyword evidence="5" id="KW-0418">Kinase</keyword>
<dbReference type="InterPro" id="IPR003594">
    <property type="entry name" value="HATPase_dom"/>
</dbReference>
<name>A0ABW0IH40_9BACT</name>
<feature type="chain" id="PRO_5045220620" evidence="2">
    <location>
        <begin position="28"/>
        <end position="584"/>
    </location>
</feature>
<reference evidence="6" key="1">
    <citation type="journal article" date="2019" name="Int. J. Syst. Evol. Microbiol.">
        <title>The Global Catalogue of Microorganisms (GCM) 10K type strain sequencing project: providing services to taxonomists for standard genome sequencing and annotation.</title>
        <authorList>
            <consortium name="The Broad Institute Genomics Platform"/>
            <consortium name="The Broad Institute Genome Sequencing Center for Infectious Disease"/>
            <person name="Wu L."/>
            <person name="Ma J."/>
        </authorList>
    </citation>
    <scope>NUCLEOTIDE SEQUENCE [LARGE SCALE GENOMIC DNA]</scope>
    <source>
        <strain evidence="6">CCUG 55250</strain>
    </source>
</reference>
<evidence type="ECO:0000256" key="2">
    <source>
        <dbReference type="SAM" id="SignalP"/>
    </source>
</evidence>
<dbReference type="InterPro" id="IPR011495">
    <property type="entry name" value="Sig_transdc_His_kin_sub2_dim/P"/>
</dbReference>
<keyword evidence="1" id="KW-0812">Transmembrane</keyword>
<dbReference type="Pfam" id="PF07568">
    <property type="entry name" value="HisKA_2"/>
    <property type="match status" value="1"/>
</dbReference>
<dbReference type="EMBL" id="JBHSMA010000014">
    <property type="protein sequence ID" value="MFC5412584.1"/>
    <property type="molecule type" value="Genomic_DNA"/>
</dbReference>
<gene>
    <name evidence="5" type="ORF">ACFPMF_24885</name>
</gene>
<organism evidence="5 6">
    <name type="scientific">Larkinella bovis</name>
    <dbReference type="NCBI Taxonomy" id="683041"/>
    <lineage>
        <taxon>Bacteria</taxon>
        <taxon>Pseudomonadati</taxon>
        <taxon>Bacteroidota</taxon>
        <taxon>Cytophagia</taxon>
        <taxon>Cytophagales</taxon>
        <taxon>Spirosomataceae</taxon>
        <taxon>Larkinella</taxon>
    </lineage>
</organism>
<dbReference type="GO" id="GO:0016301">
    <property type="term" value="F:kinase activity"/>
    <property type="evidence" value="ECO:0007669"/>
    <property type="project" value="UniProtKB-KW"/>
</dbReference>
<feature type="signal peptide" evidence="2">
    <location>
        <begin position="1"/>
        <end position="27"/>
    </location>
</feature>
<evidence type="ECO:0000256" key="1">
    <source>
        <dbReference type="SAM" id="Phobius"/>
    </source>
</evidence>
<evidence type="ECO:0000313" key="5">
    <source>
        <dbReference type="EMBL" id="MFC5412584.1"/>
    </source>
</evidence>
<dbReference type="Gene3D" id="3.30.565.10">
    <property type="entry name" value="Histidine kinase-like ATPase, C-terminal domain"/>
    <property type="match status" value="1"/>
</dbReference>
<dbReference type="PANTHER" id="PTHR43065:SF23">
    <property type="entry name" value="SENSOR HISTIDINE KINASE PDTAS"/>
    <property type="match status" value="1"/>
</dbReference>
<keyword evidence="2" id="KW-0732">Signal</keyword>
<evidence type="ECO:0000313" key="6">
    <source>
        <dbReference type="Proteomes" id="UP001596106"/>
    </source>
</evidence>
<feature type="domain" description="Signal transduction histidine kinase subgroup 2 dimerisation and phosphoacceptor" evidence="4">
    <location>
        <begin position="398"/>
        <end position="470"/>
    </location>
</feature>
<keyword evidence="1" id="KW-1133">Transmembrane helix</keyword>
<keyword evidence="1" id="KW-0472">Membrane</keyword>
<feature type="domain" description="Histidine kinase/HSP90-like ATPase" evidence="3">
    <location>
        <begin position="495"/>
        <end position="552"/>
    </location>
</feature>
<feature type="transmembrane region" description="Helical" evidence="1">
    <location>
        <begin position="360"/>
        <end position="382"/>
    </location>
</feature>
<dbReference type="RefSeq" id="WP_379850242.1">
    <property type="nucleotide sequence ID" value="NZ_JBHSMA010000014.1"/>
</dbReference>
<protein>
    <submittedName>
        <fullName evidence="5">Histidine kinase dimerization/phosphoacceptor domain -containing protein</fullName>
    </submittedName>
</protein>
<comment type="caution">
    <text evidence="5">The sequence shown here is derived from an EMBL/GenBank/DDBJ whole genome shotgun (WGS) entry which is preliminary data.</text>
</comment>
<dbReference type="Proteomes" id="UP001596106">
    <property type="component" value="Unassembled WGS sequence"/>
</dbReference>
<evidence type="ECO:0000259" key="4">
    <source>
        <dbReference type="Pfam" id="PF07568"/>
    </source>
</evidence>
<dbReference type="Gene3D" id="1.25.40.10">
    <property type="entry name" value="Tetratricopeptide repeat domain"/>
    <property type="match status" value="2"/>
</dbReference>
<dbReference type="InterPro" id="IPR036890">
    <property type="entry name" value="HATPase_C_sf"/>
</dbReference>
<keyword evidence="5" id="KW-0808">Transferase</keyword>
<keyword evidence="6" id="KW-1185">Reference proteome</keyword>
<accession>A0ABW0IH40</accession>
<dbReference type="SUPFAM" id="SSF48452">
    <property type="entry name" value="TPR-like"/>
    <property type="match status" value="2"/>
</dbReference>
<dbReference type="InterPro" id="IPR011990">
    <property type="entry name" value="TPR-like_helical_dom_sf"/>
</dbReference>
<evidence type="ECO:0000259" key="3">
    <source>
        <dbReference type="Pfam" id="PF02518"/>
    </source>
</evidence>
<dbReference type="PANTHER" id="PTHR43065">
    <property type="entry name" value="SENSOR HISTIDINE KINASE"/>
    <property type="match status" value="1"/>
</dbReference>